<evidence type="ECO:0000313" key="2">
    <source>
        <dbReference type="Proteomes" id="UP000256405"/>
    </source>
</evidence>
<gene>
    <name evidence="1" type="ORF">C8N25_11390</name>
</gene>
<name>A0A3E0DQN4_9BACT</name>
<keyword evidence="2" id="KW-1185">Reference proteome</keyword>
<dbReference type="EMBL" id="QUNF01000013">
    <property type="protein sequence ID" value="REG85401.1"/>
    <property type="molecule type" value="Genomic_DNA"/>
</dbReference>
<sequence>MSQIWKGNISEFIELANIHEVKTLLVVEESLIFTDIKGTRLMWISVLKVMKKAFQTG</sequence>
<proteinExistence type="predicted"/>
<evidence type="ECO:0000313" key="1">
    <source>
        <dbReference type="EMBL" id="REG85401.1"/>
    </source>
</evidence>
<accession>A0A3E0DQN4</accession>
<protein>
    <submittedName>
        <fullName evidence="1">Uncharacterized protein</fullName>
    </submittedName>
</protein>
<dbReference type="RefSeq" id="WP_205635869.1">
    <property type="nucleotide sequence ID" value="NZ_MSSW01000046.1"/>
</dbReference>
<organism evidence="1 2">
    <name type="scientific">Algoriphagus antarcticus</name>
    <dbReference type="NCBI Taxonomy" id="238540"/>
    <lineage>
        <taxon>Bacteria</taxon>
        <taxon>Pseudomonadati</taxon>
        <taxon>Bacteroidota</taxon>
        <taxon>Cytophagia</taxon>
        <taxon>Cytophagales</taxon>
        <taxon>Cyclobacteriaceae</taxon>
        <taxon>Algoriphagus</taxon>
    </lineage>
</organism>
<dbReference type="Proteomes" id="UP000256405">
    <property type="component" value="Unassembled WGS sequence"/>
</dbReference>
<comment type="caution">
    <text evidence="1">The sequence shown here is derived from an EMBL/GenBank/DDBJ whole genome shotgun (WGS) entry which is preliminary data.</text>
</comment>
<reference evidence="1 2" key="1">
    <citation type="submission" date="2018-08" db="EMBL/GenBank/DDBJ databases">
        <title>Genomic Encyclopedia of Archaeal and Bacterial Type Strains, Phase II (KMG-II): from individual species to whole genera.</title>
        <authorList>
            <person name="Goeker M."/>
        </authorList>
    </citation>
    <scope>NUCLEOTIDE SEQUENCE [LARGE SCALE GENOMIC DNA]</scope>
    <source>
        <strain evidence="1 2">DSM 15986</strain>
    </source>
</reference>
<dbReference type="AlphaFoldDB" id="A0A3E0DQN4"/>